<comment type="caution">
    <text evidence="1">The sequence shown here is derived from an EMBL/GenBank/DDBJ whole genome shotgun (WGS) entry which is preliminary data.</text>
</comment>
<gene>
    <name evidence="1" type="ORF">ACFQQA_03805</name>
</gene>
<organism evidence="1 2">
    <name type="scientific">Marinobacter aromaticivorans</name>
    <dbReference type="NCBI Taxonomy" id="1494078"/>
    <lineage>
        <taxon>Bacteria</taxon>
        <taxon>Pseudomonadati</taxon>
        <taxon>Pseudomonadota</taxon>
        <taxon>Gammaproteobacteria</taxon>
        <taxon>Pseudomonadales</taxon>
        <taxon>Marinobacteraceae</taxon>
        <taxon>Marinobacter</taxon>
    </lineage>
</organism>
<evidence type="ECO:0000313" key="1">
    <source>
        <dbReference type="EMBL" id="MFC7293845.1"/>
    </source>
</evidence>
<evidence type="ECO:0000313" key="2">
    <source>
        <dbReference type="Proteomes" id="UP001596506"/>
    </source>
</evidence>
<dbReference type="EMBL" id="JBHTBD010000001">
    <property type="protein sequence ID" value="MFC7293845.1"/>
    <property type="molecule type" value="Genomic_DNA"/>
</dbReference>
<sequence length="373" mass="43454">MTHSWWTLVDRIRCRNSIALTCCLAVPLLVFSSASHGLEPVFEIVEDSITERLKPEKLPLSFYTFEPGERWAEPLDSYWLDFSNFIMLQERIQGPKVQSLGQWADRTLSGEIHDLPRNDSYLRLGFATESEYGNPAQFEPEARFRLDIPTTKRKLRLVIESESDELIPLEERQRDRQLTEPERTSGQATGAFRYLSQIGDAINLSNDIGARLHFPPDAFWRATAERYWKLDDDWGLRAQQRFYYYHQDGWGARSWLNVGRGIGNGWHFWSSSELEWVHRDSKFVAAHIFTTSKRLNNRSVLSPRVGVLGESKPGWRTTSAFADLTWRYRLHSDWLFAELIPALTFPRDESFKDRGSLIFRIEMYFSGSINPDF</sequence>
<dbReference type="RefSeq" id="WP_227520897.1">
    <property type="nucleotide sequence ID" value="NZ_JBHTBD010000001.1"/>
</dbReference>
<reference evidence="2" key="1">
    <citation type="journal article" date="2019" name="Int. J. Syst. Evol. Microbiol.">
        <title>The Global Catalogue of Microorganisms (GCM) 10K type strain sequencing project: providing services to taxonomists for standard genome sequencing and annotation.</title>
        <authorList>
            <consortium name="The Broad Institute Genomics Platform"/>
            <consortium name="The Broad Institute Genome Sequencing Center for Infectious Disease"/>
            <person name="Wu L."/>
            <person name="Ma J."/>
        </authorList>
    </citation>
    <scope>NUCLEOTIDE SEQUENCE [LARGE SCALE GENOMIC DNA]</scope>
    <source>
        <strain evidence="2">CCUG 60559</strain>
    </source>
</reference>
<protein>
    <recommendedName>
        <fullName evidence="3">Alginate export domain-containing protein</fullName>
    </recommendedName>
</protein>
<name>A0ABW2IRL5_9GAMM</name>
<keyword evidence="2" id="KW-1185">Reference proteome</keyword>
<evidence type="ECO:0008006" key="3">
    <source>
        <dbReference type="Google" id="ProtNLM"/>
    </source>
</evidence>
<proteinExistence type="predicted"/>
<accession>A0ABW2IRL5</accession>
<dbReference type="Proteomes" id="UP001596506">
    <property type="component" value="Unassembled WGS sequence"/>
</dbReference>